<evidence type="ECO:0000313" key="2">
    <source>
        <dbReference type="Proteomes" id="UP001396334"/>
    </source>
</evidence>
<keyword evidence="2" id="KW-1185">Reference proteome</keyword>
<sequence>MTRRGKREKKFHVASSRNYKGISTAAAKLRNHCRKYRFTTSFGLYPFLFKCLGFAFYDIEKIEEVGVFIDDEFFLLFRSQSSSCENNVLETSSGRPYNGHIQSWAHCRFSLLHTLCSSYDSVVLIHVYLLTCGIYYAVPAGCRDGHPHPPSKHNNHHPNYVGSLAMSPDPNYAAFLKKCCPPPSLGALGDLTTTMPVDMAAPNCLDNKYYNQRLFFQKCLTTLACHFSFRLLVLQPLKKTF</sequence>
<gene>
    <name evidence="1" type="ORF">V6N11_006465</name>
</gene>
<comment type="caution">
    <text evidence="1">The sequence shown here is derived from an EMBL/GenBank/DDBJ whole genome shotgun (WGS) entry which is preliminary data.</text>
</comment>
<protein>
    <submittedName>
        <fullName evidence="1">Uncharacterized protein</fullName>
    </submittedName>
</protein>
<dbReference type="Proteomes" id="UP001396334">
    <property type="component" value="Unassembled WGS sequence"/>
</dbReference>
<organism evidence="1 2">
    <name type="scientific">Hibiscus sabdariffa</name>
    <name type="common">roselle</name>
    <dbReference type="NCBI Taxonomy" id="183260"/>
    <lineage>
        <taxon>Eukaryota</taxon>
        <taxon>Viridiplantae</taxon>
        <taxon>Streptophyta</taxon>
        <taxon>Embryophyta</taxon>
        <taxon>Tracheophyta</taxon>
        <taxon>Spermatophyta</taxon>
        <taxon>Magnoliopsida</taxon>
        <taxon>eudicotyledons</taxon>
        <taxon>Gunneridae</taxon>
        <taxon>Pentapetalae</taxon>
        <taxon>rosids</taxon>
        <taxon>malvids</taxon>
        <taxon>Malvales</taxon>
        <taxon>Malvaceae</taxon>
        <taxon>Malvoideae</taxon>
        <taxon>Hibiscus</taxon>
    </lineage>
</organism>
<name>A0ABR2RRI4_9ROSI</name>
<dbReference type="EMBL" id="JBBPBN010000021">
    <property type="protein sequence ID" value="KAK9015354.1"/>
    <property type="molecule type" value="Genomic_DNA"/>
</dbReference>
<reference evidence="1 2" key="1">
    <citation type="journal article" date="2024" name="G3 (Bethesda)">
        <title>Genome assembly of Hibiscus sabdariffa L. provides insights into metabolisms of medicinal natural products.</title>
        <authorList>
            <person name="Kim T."/>
        </authorList>
    </citation>
    <scope>NUCLEOTIDE SEQUENCE [LARGE SCALE GENOMIC DNA]</scope>
    <source>
        <strain evidence="1">TK-2024</strain>
        <tissue evidence="1">Old leaves</tissue>
    </source>
</reference>
<evidence type="ECO:0000313" key="1">
    <source>
        <dbReference type="EMBL" id="KAK9015354.1"/>
    </source>
</evidence>
<accession>A0ABR2RRI4</accession>
<proteinExistence type="predicted"/>